<dbReference type="RefSeq" id="WP_203792004.1">
    <property type="nucleotide sequence ID" value="NZ_AP024354.1"/>
</dbReference>
<dbReference type="Proteomes" id="UP000887228">
    <property type="component" value="Unassembled WGS sequence"/>
</dbReference>
<dbReference type="Proteomes" id="UP000887212">
    <property type="component" value="Unassembled WGS sequence"/>
</dbReference>
<reference evidence="1 4" key="1">
    <citation type="submission" date="2021-07" db="EMBL/GenBank/DDBJ databases">
        <title>Whole genome sequencing of carbapenem-resistant Pseudomonas spp. isolated in Japan.</title>
        <authorList>
            <person name="Suzuki M."/>
            <person name="Maehana S."/>
            <person name="Kitasato H."/>
        </authorList>
    </citation>
    <scope>NUCLEOTIDE SEQUENCE</scope>
    <source>
        <strain evidence="1">KAM435</strain>
        <strain evidence="2 4">KAM436</strain>
    </source>
</reference>
<reference evidence="3" key="2">
    <citation type="submission" date="2022-09" db="EMBL/GenBank/DDBJ databases">
        <title>Intensive care unit water sources are persistently colonized with multi-drug resistant bacteria and are the site of extensive horizontal gene transfer of antibiotic resistance genes.</title>
        <authorList>
            <person name="Diorio-Toth L."/>
        </authorList>
    </citation>
    <scope>NUCLEOTIDE SEQUENCE</scope>
    <source>
        <strain evidence="3">GD03990</strain>
    </source>
</reference>
<dbReference type="EMBL" id="BPMS01000012">
    <property type="protein sequence ID" value="GIZ89470.1"/>
    <property type="molecule type" value="Genomic_DNA"/>
</dbReference>
<dbReference type="AlphaFoldDB" id="A0AA42N0K4"/>
<gene>
    <name evidence="1" type="ORF">KAM435_27970</name>
    <name evidence="2" type="ORF">KAM436_18900</name>
    <name evidence="3" type="ORF">N5C05_10435</name>
</gene>
<proteinExistence type="predicted"/>
<accession>A0AA42N0K4</accession>
<dbReference type="Proteomes" id="UP001158730">
    <property type="component" value="Unassembled WGS sequence"/>
</dbReference>
<evidence type="ECO:0000313" key="3">
    <source>
        <dbReference type="EMBL" id="MDH1055179.1"/>
    </source>
</evidence>
<dbReference type="EMBL" id="JAOBYN010000008">
    <property type="protein sequence ID" value="MDH1055179.1"/>
    <property type="molecule type" value="Genomic_DNA"/>
</dbReference>
<evidence type="ECO:0000313" key="5">
    <source>
        <dbReference type="Proteomes" id="UP001158730"/>
    </source>
</evidence>
<sequence>MPGLLFGFVSTHAVAEVIDPERHIVKNGYHSVKMGDDGKTRFYSFTERAASPRISALENEIAKLPKHVEVQKMCDFMRGATKAKLIEQRGVAIDVAVTNYGYSGSTVVCVLKYMHESNVGTQLIYNKKGAAGMYMVFVTD</sequence>
<comment type="caution">
    <text evidence="3">The sequence shown here is derived from an EMBL/GenBank/DDBJ whole genome shotgun (WGS) entry which is preliminary data.</text>
</comment>
<organism evidence="3 5">
    <name type="scientific">Aquipseudomonas alcaligenes</name>
    <name type="common">Pseudomonas alcaligenes</name>
    <dbReference type="NCBI Taxonomy" id="43263"/>
    <lineage>
        <taxon>Bacteria</taxon>
        <taxon>Pseudomonadati</taxon>
        <taxon>Pseudomonadota</taxon>
        <taxon>Gammaproteobacteria</taxon>
        <taxon>Pseudomonadales</taxon>
        <taxon>Pseudomonadaceae</taxon>
        <taxon>Aquipseudomonas</taxon>
    </lineage>
</organism>
<evidence type="ECO:0000313" key="1">
    <source>
        <dbReference type="EMBL" id="GIZ89470.1"/>
    </source>
</evidence>
<evidence type="ECO:0000313" key="2">
    <source>
        <dbReference type="EMBL" id="GIZ92922.1"/>
    </source>
</evidence>
<evidence type="ECO:0000313" key="4">
    <source>
        <dbReference type="Proteomes" id="UP000887228"/>
    </source>
</evidence>
<dbReference type="EMBL" id="BPMT01000006">
    <property type="protein sequence ID" value="GIZ92922.1"/>
    <property type="molecule type" value="Genomic_DNA"/>
</dbReference>
<name>A0AA42N0K4_AQUAC</name>
<protein>
    <submittedName>
        <fullName evidence="3">Uncharacterized protein</fullName>
    </submittedName>
</protein>